<name>M0AT70_9EURY</name>
<accession>M0AT70</accession>
<dbReference type="OrthoDB" id="169678at2157"/>
<protein>
    <submittedName>
        <fullName evidence="2">Uncharacterized protein</fullName>
    </submittedName>
</protein>
<keyword evidence="1" id="KW-1133">Transmembrane helix</keyword>
<organism evidence="2 3">
    <name type="scientific">Natrialba chahannaoensis JCM 10990</name>
    <dbReference type="NCBI Taxonomy" id="1227492"/>
    <lineage>
        <taxon>Archaea</taxon>
        <taxon>Methanobacteriati</taxon>
        <taxon>Methanobacteriota</taxon>
        <taxon>Stenosarchaea group</taxon>
        <taxon>Halobacteria</taxon>
        <taxon>Halobacteriales</taxon>
        <taxon>Natrialbaceae</taxon>
        <taxon>Natrialba</taxon>
    </lineage>
</organism>
<dbReference type="EMBL" id="AOIN01000046">
    <property type="protein sequence ID" value="ELZ01148.1"/>
    <property type="molecule type" value="Genomic_DNA"/>
</dbReference>
<comment type="caution">
    <text evidence="2">The sequence shown here is derived from an EMBL/GenBank/DDBJ whole genome shotgun (WGS) entry which is preliminary data.</text>
</comment>
<dbReference type="Proteomes" id="UP000011693">
    <property type="component" value="Unassembled WGS sequence"/>
</dbReference>
<keyword evidence="1" id="KW-0472">Membrane</keyword>
<gene>
    <name evidence="2" type="ORF">C482_08116</name>
</gene>
<feature type="transmembrane region" description="Helical" evidence="1">
    <location>
        <begin position="23"/>
        <end position="43"/>
    </location>
</feature>
<dbReference type="RefSeq" id="WP_006167014.1">
    <property type="nucleotide sequence ID" value="NZ_AOIN01000046.1"/>
</dbReference>
<reference evidence="2 3" key="1">
    <citation type="journal article" date="2014" name="PLoS Genet.">
        <title>Phylogenetically driven sequencing of extremely halophilic archaea reveals strategies for static and dynamic osmo-response.</title>
        <authorList>
            <person name="Becker E.A."/>
            <person name="Seitzer P.M."/>
            <person name="Tritt A."/>
            <person name="Larsen D."/>
            <person name="Krusor M."/>
            <person name="Yao A.I."/>
            <person name="Wu D."/>
            <person name="Madern D."/>
            <person name="Eisen J.A."/>
            <person name="Darling A.E."/>
            <person name="Facciotti M.T."/>
        </authorList>
    </citation>
    <scope>NUCLEOTIDE SEQUENCE [LARGE SCALE GENOMIC DNA]</scope>
    <source>
        <strain evidence="2 3">JCM 10990</strain>
    </source>
</reference>
<sequence length="107" mass="11869">MASNSDRIFGYSRKTVLLEASRIAYAIAITGMVTLLVGFSLYWVDTELLGRAEPVVGVLLLILPLVLVPGLYSYDRRHERDLIIADAVMKVIRPIVALIRLFRGVGP</sequence>
<proteinExistence type="predicted"/>
<evidence type="ECO:0000313" key="3">
    <source>
        <dbReference type="Proteomes" id="UP000011693"/>
    </source>
</evidence>
<evidence type="ECO:0000256" key="1">
    <source>
        <dbReference type="SAM" id="Phobius"/>
    </source>
</evidence>
<feature type="transmembrane region" description="Helical" evidence="1">
    <location>
        <begin position="55"/>
        <end position="74"/>
    </location>
</feature>
<keyword evidence="1" id="KW-0812">Transmembrane</keyword>
<keyword evidence="3" id="KW-1185">Reference proteome</keyword>
<dbReference type="AlphaFoldDB" id="M0AT70"/>
<evidence type="ECO:0000313" key="2">
    <source>
        <dbReference type="EMBL" id="ELZ01148.1"/>
    </source>
</evidence>